<organism evidence="2 3">
    <name type="scientific">Algoriphagus zhangzhouensis</name>
    <dbReference type="NCBI Taxonomy" id="1073327"/>
    <lineage>
        <taxon>Bacteria</taxon>
        <taxon>Pseudomonadati</taxon>
        <taxon>Bacteroidota</taxon>
        <taxon>Cytophagia</taxon>
        <taxon>Cytophagales</taxon>
        <taxon>Cyclobacteriaceae</taxon>
        <taxon>Algoriphagus</taxon>
    </lineage>
</organism>
<gene>
    <name evidence="2" type="ORF">SAMN04488108_1648</name>
</gene>
<evidence type="ECO:0000313" key="3">
    <source>
        <dbReference type="Proteomes" id="UP000184609"/>
    </source>
</evidence>
<dbReference type="RefSeq" id="WP_134204383.1">
    <property type="nucleotide sequence ID" value="NZ_FRXN01000002.1"/>
</dbReference>
<accession>A0A1M7ZAP3</accession>
<evidence type="ECO:0000313" key="2">
    <source>
        <dbReference type="EMBL" id="SHO61879.1"/>
    </source>
</evidence>
<feature type="signal peptide" evidence="1">
    <location>
        <begin position="1"/>
        <end position="19"/>
    </location>
</feature>
<reference evidence="3" key="1">
    <citation type="submission" date="2016-12" db="EMBL/GenBank/DDBJ databases">
        <authorList>
            <person name="Varghese N."/>
            <person name="Submissions S."/>
        </authorList>
    </citation>
    <scope>NUCLEOTIDE SEQUENCE [LARGE SCALE GENOMIC DNA]</scope>
    <source>
        <strain evidence="3">DSM 25035</strain>
    </source>
</reference>
<sequence>MKQYLSLLFLISLFAFSCAEKKTELNEEEAIEVIQEPVEETLDEFPETIEIPMSMGDNSRTSLDWNGTYLGNLPCASCEGIETKITLNTDGTYHYTTHYFGLNDALEHEFLGKFTWDETGSIITLQGVNGIPGKYKVGENQLWHLDMDGNRITGDLADRYILKKQF</sequence>
<dbReference type="Proteomes" id="UP000184609">
    <property type="component" value="Unassembled WGS sequence"/>
</dbReference>
<dbReference type="STRING" id="1073327.SAMN04488108_1648"/>
<name>A0A1M7ZAP3_9BACT</name>
<feature type="chain" id="PRO_5012748839" evidence="1">
    <location>
        <begin position="20"/>
        <end position="166"/>
    </location>
</feature>
<keyword evidence="3" id="KW-1185">Reference proteome</keyword>
<dbReference type="Gene3D" id="2.40.128.640">
    <property type="match status" value="1"/>
</dbReference>
<dbReference type="EMBL" id="FRXN01000002">
    <property type="protein sequence ID" value="SHO61879.1"/>
    <property type="molecule type" value="Genomic_DNA"/>
</dbReference>
<proteinExistence type="predicted"/>
<dbReference type="Pfam" id="PF04170">
    <property type="entry name" value="NlpE"/>
    <property type="match status" value="1"/>
</dbReference>
<dbReference type="OrthoDB" id="5348860at2"/>
<evidence type="ECO:0000256" key="1">
    <source>
        <dbReference type="SAM" id="SignalP"/>
    </source>
</evidence>
<dbReference type="PROSITE" id="PS51257">
    <property type="entry name" value="PROKAR_LIPOPROTEIN"/>
    <property type="match status" value="1"/>
</dbReference>
<dbReference type="InterPro" id="IPR007298">
    <property type="entry name" value="Cu-R_lipoprotein_NlpE"/>
</dbReference>
<keyword evidence="1" id="KW-0732">Signal</keyword>
<protein>
    <submittedName>
        <fullName evidence="2">NlpE N-terminal domain-containing protein</fullName>
    </submittedName>
</protein>
<dbReference type="AlphaFoldDB" id="A0A1M7ZAP3"/>